<gene>
    <name evidence="1" type="ORF">L602_000400000370</name>
</gene>
<dbReference type="EMBL" id="VLJN01000034">
    <property type="protein sequence ID" value="TWG81718.1"/>
    <property type="molecule type" value="Genomic_DNA"/>
</dbReference>
<sequence length="69" mass="7262">MKAMPAQAASSTRTTVIALMASSSPPAESSRWPNAHRRPATLCISATISPAEISSVLENTTIMTITMLC</sequence>
<evidence type="ECO:0000313" key="2">
    <source>
        <dbReference type="Proteomes" id="UP000318141"/>
    </source>
</evidence>
<protein>
    <submittedName>
        <fullName evidence="1">Uncharacterized protein</fullName>
    </submittedName>
</protein>
<dbReference type="Proteomes" id="UP000318141">
    <property type="component" value="Unassembled WGS sequence"/>
</dbReference>
<keyword evidence="2" id="KW-1185">Reference proteome</keyword>
<organism evidence="1 2">
    <name type="scientific">Cupriavidus gilardii J11</name>
    <dbReference type="NCBI Taxonomy" id="936133"/>
    <lineage>
        <taxon>Bacteria</taxon>
        <taxon>Pseudomonadati</taxon>
        <taxon>Pseudomonadota</taxon>
        <taxon>Betaproteobacteria</taxon>
        <taxon>Burkholderiales</taxon>
        <taxon>Burkholderiaceae</taxon>
        <taxon>Cupriavidus</taxon>
    </lineage>
</organism>
<proteinExistence type="predicted"/>
<name>A0A562B9M4_9BURK</name>
<comment type="caution">
    <text evidence="1">The sequence shown here is derived from an EMBL/GenBank/DDBJ whole genome shotgun (WGS) entry which is preliminary data.</text>
</comment>
<reference evidence="1 2" key="1">
    <citation type="submission" date="2019-07" db="EMBL/GenBank/DDBJ databases">
        <title>Genome sequencing of lignin-degrading bacterial isolates.</title>
        <authorList>
            <person name="Gladden J."/>
        </authorList>
    </citation>
    <scope>NUCLEOTIDE SEQUENCE [LARGE SCALE GENOMIC DNA]</scope>
    <source>
        <strain evidence="1 2">J11</strain>
    </source>
</reference>
<evidence type="ECO:0000313" key="1">
    <source>
        <dbReference type="EMBL" id="TWG81718.1"/>
    </source>
</evidence>
<dbReference type="AlphaFoldDB" id="A0A562B9M4"/>
<accession>A0A562B9M4</accession>